<dbReference type="GO" id="GO:0047617">
    <property type="term" value="F:fatty acyl-CoA hydrolase activity"/>
    <property type="evidence" value="ECO:0007669"/>
    <property type="project" value="TreeGrafter"/>
</dbReference>
<dbReference type="PANTHER" id="PTHR31793">
    <property type="entry name" value="4-HYDROXYBENZOYL-COA THIOESTERASE FAMILY MEMBER"/>
    <property type="match status" value="1"/>
</dbReference>
<dbReference type="InterPro" id="IPR006684">
    <property type="entry name" value="YbgC/YbaW"/>
</dbReference>
<comment type="similarity">
    <text evidence="1">Belongs to the 4-hydroxybenzoyl-CoA thioesterase family.</text>
</comment>
<name>A0A1Y0EQB1_9BURK</name>
<dbReference type="Pfam" id="PF13279">
    <property type="entry name" value="4HBT_2"/>
    <property type="match status" value="1"/>
</dbReference>
<dbReference type="OrthoDB" id="9796171at2"/>
<feature type="domain" description="N-acetyltransferase" evidence="3">
    <location>
        <begin position="148"/>
        <end position="289"/>
    </location>
</feature>
<reference evidence="4 5" key="1">
    <citation type="submission" date="2017-05" db="EMBL/GenBank/DDBJ databases">
        <authorList>
            <person name="Song R."/>
            <person name="Chenine A.L."/>
            <person name="Ruprecht R.M."/>
        </authorList>
    </citation>
    <scope>NUCLEOTIDE SEQUENCE [LARGE SCALE GENOMIC DNA]</scope>
    <source>
        <strain evidence="4 5">DSM 26136</strain>
    </source>
</reference>
<keyword evidence="5" id="KW-1185">Reference proteome</keyword>
<dbReference type="Gene3D" id="3.40.630.30">
    <property type="match status" value="1"/>
</dbReference>
<dbReference type="GO" id="GO:0016747">
    <property type="term" value="F:acyltransferase activity, transferring groups other than amino-acyl groups"/>
    <property type="evidence" value="ECO:0007669"/>
    <property type="project" value="InterPro"/>
</dbReference>
<dbReference type="Pfam" id="PF13673">
    <property type="entry name" value="Acetyltransf_10"/>
    <property type="match status" value="1"/>
</dbReference>
<keyword evidence="2" id="KW-0378">Hydrolase</keyword>
<accession>A0A1Y0EQB1</accession>
<dbReference type="SUPFAM" id="SSF54637">
    <property type="entry name" value="Thioesterase/thiol ester dehydrase-isomerase"/>
    <property type="match status" value="1"/>
</dbReference>
<dbReference type="Proteomes" id="UP000196138">
    <property type="component" value="Chromosome"/>
</dbReference>
<dbReference type="CDD" id="cd00586">
    <property type="entry name" value="4HBT"/>
    <property type="match status" value="1"/>
</dbReference>
<evidence type="ECO:0000256" key="2">
    <source>
        <dbReference type="ARBA" id="ARBA00022801"/>
    </source>
</evidence>
<evidence type="ECO:0000313" key="5">
    <source>
        <dbReference type="Proteomes" id="UP000196138"/>
    </source>
</evidence>
<dbReference type="InterPro" id="IPR050563">
    <property type="entry name" value="4-hydroxybenzoyl-CoA_TE"/>
</dbReference>
<protein>
    <submittedName>
        <fullName evidence="4">4-hydroxybenzoyl-CoA thioesterase</fullName>
    </submittedName>
</protein>
<dbReference type="SUPFAM" id="SSF55729">
    <property type="entry name" value="Acyl-CoA N-acyltransferases (Nat)"/>
    <property type="match status" value="1"/>
</dbReference>
<dbReference type="AlphaFoldDB" id="A0A1Y0EQB1"/>
<dbReference type="KEGG" id="cser:CCO03_15220"/>
<dbReference type="EMBL" id="CP021455">
    <property type="protein sequence ID" value="ARU05847.1"/>
    <property type="molecule type" value="Genomic_DNA"/>
</dbReference>
<evidence type="ECO:0000313" key="4">
    <source>
        <dbReference type="EMBL" id="ARU05847.1"/>
    </source>
</evidence>
<evidence type="ECO:0000259" key="3">
    <source>
        <dbReference type="PROSITE" id="PS51186"/>
    </source>
</evidence>
<dbReference type="InterPro" id="IPR016181">
    <property type="entry name" value="Acyl_CoA_acyltransferase"/>
</dbReference>
<dbReference type="PANTHER" id="PTHR31793:SF27">
    <property type="entry name" value="NOVEL THIOESTERASE SUPERFAMILY DOMAIN AND SAPOSIN A-TYPE DOMAIN CONTAINING PROTEIN (0610012H03RIK)"/>
    <property type="match status" value="1"/>
</dbReference>
<sequence length="289" mass="31633">MTALPQPADFRLHHRMRVRWSELDMQGVVFNGHYLNFFDVAVGEWWRDMALPYASGMARMGGEFFVRKATVDYLASAQMDDLLDICVRTGRLGNSSMVIDGALFVAGRLIATAELLYVFADVRTKVPARIPDAFRAMLERHAQGGAMTEVTTGSWAELEADAAPLRRTVFVDEQGVPEHEEWDAADAHCLHAVARNGLGQAVATGRLLPAEHGVAKLGRMAVLKPLRGLGLGEQVLQALEAAARARGDTAVLLSAQVGAQGFYARAGYQPEGEPYDEVGIPHVHMRKRL</sequence>
<dbReference type="Gene3D" id="3.10.129.10">
    <property type="entry name" value="Hotdog Thioesterase"/>
    <property type="match status" value="1"/>
</dbReference>
<gene>
    <name evidence="4" type="ORF">CCO03_15220</name>
</gene>
<dbReference type="CDD" id="cd04301">
    <property type="entry name" value="NAT_SF"/>
    <property type="match status" value="1"/>
</dbReference>
<proteinExistence type="inferred from homology"/>
<organism evidence="4 5">
    <name type="scientific">Comamonas serinivorans</name>
    <dbReference type="NCBI Taxonomy" id="1082851"/>
    <lineage>
        <taxon>Bacteria</taxon>
        <taxon>Pseudomonadati</taxon>
        <taxon>Pseudomonadota</taxon>
        <taxon>Betaproteobacteria</taxon>
        <taxon>Burkholderiales</taxon>
        <taxon>Comamonadaceae</taxon>
        <taxon>Comamonas</taxon>
    </lineage>
</organism>
<dbReference type="PROSITE" id="PS51186">
    <property type="entry name" value="GNAT"/>
    <property type="match status" value="1"/>
</dbReference>
<dbReference type="NCBIfam" id="TIGR00051">
    <property type="entry name" value="YbgC/FadM family acyl-CoA thioesterase"/>
    <property type="match status" value="1"/>
</dbReference>
<evidence type="ECO:0000256" key="1">
    <source>
        <dbReference type="ARBA" id="ARBA00005953"/>
    </source>
</evidence>
<dbReference type="RefSeq" id="WP_087282414.1">
    <property type="nucleotide sequence ID" value="NZ_CP021455.1"/>
</dbReference>
<dbReference type="InterPro" id="IPR000182">
    <property type="entry name" value="GNAT_dom"/>
</dbReference>
<dbReference type="InterPro" id="IPR029069">
    <property type="entry name" value="HotDog_dom_sf"/>
</dbReference>